<keyword evidence="9" id="KW-1185">Reference proteome</keyword>
<protein>
    <recommendedName>
        <fullName evidence="6">Exosome complex protein</fullName>
    </recommendedName>
</protein>
<organism evidence="8 9">
    <name type="scientific">Coprinopsis marcescibilis</name>
    <name type="common">Agaric fungus</name>
    <name type="synonym">Psathyrella marcescibilis</name>
    <dbReference type="NCBI Taxonomy" id="230819"/>
    <lineage>
        <taxon>Eukaryota</taxon>
        <taxon>Fungi</taxon>
        <taxon>Dikarya</taxon>
        <taxon>Basidiomycota</taxon>
        <taxon>Agaricomycotina</taxon>
        <taxon>Agaricomycetes</taxon>
        <taxon>Agaricomycetidae</taxon>
        <taxon>Agaricales</taxon>
        <taxon>Agaricineae</taxon>
        <taxon>Psathyrellaceae</taxon>
        <taxon>Coprinopsis</taxon>
    </lineage>
</organism>
<dbReference type="InterPro" id="IPR011082">
    <property type="entry name" value="Exosome-assoc_fac/DNA_repair"/>
</dbReference>
<dbReference type="AlphaFoldDB" id="A0A5C3L236"/>
<name>A0A5C3L236_COPMA</name>
<reference evidence="8 9" key="1">
    <citation type="journal article" date="2019" name="Nat. Ecol. Evol.">
        <title>Megaphylogeny resolves global patterns of mushroom evolution.</title>
        <authorList>
            <person name="Varga T."/>
            <person name="Krizsan K."/>
            <person name="Foldi C."/>
            <person name="Dima B."/>
            <person name="Sanchez-Garcia M."/>
            <person name="Sanchez-Ramirez S."/>
            <person name="Szollosi G.J."/>
            <person name="Szarkandi J.G."/>
            <person name="Papp V."/>
            <person name="Albert L."/>
            <person name="Andreopoulos W."/>
            <person name="Angelini C."/>
            <person name="Antonin V."/>
            <person name="Barry K.W."/>
            <person name="Bougher N.L."/>
            <person name="Buchanan P."/>
            <person name="Buyck B."/>
            <person name="Bense V."/>
            <person name="Catcheside P."/>
            <person name="Chovatia M."/>
            <person name="Cooper J."/>
            <person name="Damon W."/>
            <person name="Desjardin D."/>
            <person name="Finy P."/>
            <person name="Geml J."/>
            <person name="Haridas S."/>
            <person name="Hughes K."/>
            <person name="Justo A."/>
            <person name="Karasinski D."/>
            <person name="Kautmanova I."/>
            <person name="Kiss B."/>
            <person name="Kocsube S."/>
            <person name="Kotiranta H."/>
            <person name="LaButti K.M."/>
            <person name="Lechner B.E."/>
            <person name="Liimatainen K."/>
            <person name="Lipzen A."/>
            <person name="Lukacs Z."/>
            <person name="Mihaltcheva S."/>
            <person name="Morgado L.N."/>
            <person name="Niskanen T."/>
            <person name="Noordeloos M.E."/>
            <person name="Ohm R.A."/>
            <person name="Ortiz-Santana B."/>
            <person name="Ovrebo C."/>
            <person name="Racz N."/>
            <person name="Riley R."/>
            <person name="Savchenko A."/>
            <person name="Shiryaev A."/>
            <person name="Soop K."/>
            <person name="Spirin V."/>
            <person name="Szebenyi C."/>
            <person name="Tomsovsky M."/>
            <person name="Tulloss R.E."/>
            <person name="Uehling J."/>
            <person name="Grigoriev I.V."/>
            <person name="Vagvolgyi C."/>
            <person name="Papp T."/>
            <person name="Martin F.M."/>
            <person name="Miettinen O."/>
            <person name="Hibbett D.S."/>
            <person name="Nagy L.G."/>
        </authorList>
    </citation>
    <scope>NUCLEOTIDE SEQUENCE [LARGE SCALE GENOMIC DNA]</scope>
    <source>
        <strain evidence="8 9">CBS 121175</strain>
    </source>
</reference>
<dbReference type="PANTHER" id="PTHR15341:SF3">
    <property type="entry name" value="NUCLEAR NUCLEIC ACID-BINDING PROTEIN C1D"/>
    <property type="match status" value="1"/>
</dbReference>
<dbReference type="PANTHER" id="PTHR15341">
    <property type="entry name" value="SUN-COR STEROID HORMONE RECEPTOR CO-REPRESSOR"/>
    <property type="match status" value="1"/>
</dbReference>
<dbReference type="GO" id="GO:0005730">
    <property type="term" value="C:nucleolus"/>
    <property type="evidence" value="ECO:0007669"/>
    <property type="project" value="TreeGrafter"/>
</dbReference>
<proteinExistence type="inferred from homology"/>
<comment type="similarity">
    <text evidence="2 6">Belongs to the C1D family.</text>
</comment>
<sequence>MSSSDTAKIRARLSNLSSSLDELESLIDPLFSQTLPETIVNLEPLQQAKLQTVLPYAVYDLVFMYLKLQGVDPKTHPVIPELDRIRQYFEKISNTENPPQRKTEVDKEAAGRFIKNAIAQVKWTKTAAEKLQDESPAESSSKVPVKVTDKMLERQKYEEELKKQDADNDGEEESLEVFDESAGGDASGMDVDAQPEPARKKRQRPSIDPFSGYPGPSNESGTVAEVAQGKAPKDAAKSPEKTKKNTSSTTKKKKRKSTSG</sequence>
<keyword evidence="4 6" id="KW-0694">RNA-binding</keyword>
<evidence type="ECO:0000313" key="8">
    <source>
        <dbReference type="EMBL" id="TFK26795.1"/>
    </source>
</evidence>
<feature type="compositionally biased region" description="Basic and acidic residues" evidence="7">
    <location>
        <begin position="147"/>
        <end position="166"/>
    </location>
</feature>
<dbReference type="GO" id="GO:0000178">
    <property type="term" value="C:exosome (RNase complex)"/>
    <property type="evidence" value="ECO:0007669"/>
    <property type="project" value="TreeGrafter"/>
</dbReference>
<comment type="subcellular location">
    <subcellularLocation>
        <location evidence="1 6">Nucleus</location>
    </subcellularLocation>
</comment>
<evidence type="ECO:0000256" key="7">
    <source>
        <dbReference type="SAM" id="MobiDB-lite"/>
    </source>
</evidence>
<accession>A0A5C3L236</accession>
<dbReference type="GO" id="GO:0010468">
    <property type="term" value="P:regulation of gene expression"/>
    <property type="evidence" value="ECO:0007669"/>
    <property type="project" value="TreeGrafter"/>
</dbReference>
<evidence type="ECO:0000256" key="4">
    <source>
        <dbReference type="ARBA" id="ARBA00022884"/>
    </source>
</evidence>
<keyword evidence="3 6" id="KW-0698">rRNA processing</keyword>
<evidence type="ECO:0000256" key="2">
    <source>
        <dbReference type="ARBA" id="ARBA00009154"/>
    </source>
</evidence>
<dbReference type="Pfam" id="PF04000">
    <property type="entry name" value="Sas10_Utp3"/>
    <property type="match status" value="1"/>
</dbReference>
<dbReference type="InterPro" id="IPR007146">
    <property type="entry name" value="Sas10/Utp3/C1D"/>
</dbReference>
<feature type="compositionally biased region" description="Basic and acidic residues" evidence="7">
    <location>
        <begin position="231"/>
        <end position="243"/>
    </location>
</feature>
<evidence type="ECO:0000256" key="3">
    <source>
        <dbReference type="ARBA" id="ARBA00022552"/>
    </source>
</evidence>
<dbReference type="Proteomes" id="UP000307440">
    <property type="component" value="Unassembled WGS sequence"/>
</dbReference>
<dbReference type="OrthoDB" id="1421013at2759"/>
<dbReference type="GO" id="GO:0003677">
    <property type="term" value="F:DNA binding"/>
    <property type="evidence" value="ECO:0007669"/>
    <property type="project" value="TreeGrafter"/>
</dbReference>
<dbReference type="STRING" id="230819.A0A5C3L236"/>
<feature type="compositionally biased region" description="Basic residues" evidence="7">
    <location>
        <begin position="250"/>
        <end position="260"/>
    </location>
</feature>
<dbReference type="GO" id="GO:0000460">
    <property type="term" value="P:maturation of 5.8S rRNA"/>
    <property type="evidence" value="ECO:0007669"/>
    <property type="project" value="TreeGrafter"/>
</dbReference>
<dbReference type="EMBL" id="ML210171">
    <property type="protein sequence ID" value="TFK26795.1"/>
    <property type="molecule type" value="Genomic_DNA"/>
</dbReference>
<feature type="region of interest" description="Disordered" evidence="7">
    <location>
        <begin position="128"/>
        <end position="260"/>
    </location>
</feature>
<evidence type="ECO:0000313" key="9">
    <source>
        <dbReference type="Proteomes" id="UP000307440"/>
    </source>
</evidence>
<comment type="function">
    <text evidence="6">Required for exosome-dependent processing of pre-rRNA and small nucleolar RNA (snRNA) precursors. Involved in processing of 35S pre-rRNA at the A0, A1 and A2 sites.</text>
</comment>
<keyword evidence="5 6" id="KW-0539">Nucleus</keyword>
<evidence type="ECO:0000256" key="5">
    <source>
        <dbReference type="ARBA" id="ARBA00023242"/>
    </source>
</evidence>
<evidence type="ECO:0000256" key="1">
    <source>
        <dbReference type="ARBA" id="ARBA00004123"/>
    </source>
</evidence>
<evidence type="ECO:0000256" key="6">
    <source>
        <dbReference type="RuleBase" id="RU368003"/>
    </source>
</evidence>
<dbReference type="GO" id="GO:0003723">
    <property type="term" value="F:RNA binding"/>
    <property type="evidence" value="ECO:0007669"/>
    <property type="project" value="UniProtKB-UniRule"/>
</dbReference>
<gene>
    <name evidence="8" type="ORF">FA15DRAFT_667088</name>
</gene>
<feature type="compositionally biased region" description="Acidic residues" evidence="7">
    <location>
        <begin position="167"/>
        <end position="179"/>
    </location>
</feature>